<proteinExistence type="predicted"/>
<name>A0AC35FS91_9BILA</name>
<dbReference type="Proteomes" id="UP000887580">
    <property type="component" value="Unplaced"/>
</dbReference>
<protein>
    <submittedName>
        <fullName evidence="2">Uncharacterized protein</fullName>
    </submittedName>
</protein>
<reference evidence="2" key="1">
    <citation type="submission" date="2022-11" db="UniProtKB">
        <authorList>
            <consortium name="WormBaseParasite"/>
        </authorList>
    </citation>
    <scope>IDENTIFICATION</scope>
</reference>
<sequence length="136" mass="15448">MEPFEGKKTSEVKTMVLNGTRLEFPATTPTEIKELVTQHIFNKAEDRYTMTEDRYTMSDIVKKLEQLSGIKQPPPKRNKGSLKTATGRTITADDTNVSMEASTKGSCSTKKMKRRKRNTRSRPNIIHPPQRFSSSN</sequence>
<organism evidence="1 2">
    <name type="scientific">Panagrolaimus sp. PS1159</name>
    <dbReference type="NCBI Taxonomy" id="55785"/>
    <lineage>
        <taxon>Eukaryota</taxon>
        <taxon>Metazoa</taxon>
        <taxon>Ecdysozoa</taxon>
        <taxon>Nematoda</taxon>
        <taxon>Chromadorea</taxon>
        <taxon>Rhabditida</taxon>
        <taxon>Tylenchina</taxon>
        <taxon>Panagrolaimomorpha</taxon>
        <taxon>Panagrolaimoidea</taxon>
        <taxon>Panagrolaimidae</taxon>
        <taxon>Panagrolaimus</taxon>
    </lineage>
</organism>
<accession>A0AC35FS91</accession>
<dbReference type="WBParaSite" id="PS1159_v2.g20388.t2">
    <property type="protein sequence ID" value="PS1159_v2.g20388.t2"/>
    <property type="gene ID" value="PS1159_v2.g20388"/>
</dbReference>
<evidence type="ECO:0000313" key="2">
    <source>
        <dbReference type="WBParaSite" id="PS1159_v2.g20388.t2"/>
    </source>
</evidence>
<evidence type="ECO:0000313" key="1">
    <source>
        <dbReference type="Proteomes" id="UP000887580"/>
    </source>
</evidence>